<evidence type="ECO:0000256" key="6">
    <source>
        <dbReference type="SAM" id="Phobius"/>
    </source>
</evidence>
<dbReference type="InterPro" id="IPR036259">
    <property type="entry name" value="MFS_trans_sf"/>
</dbReference>
<comment type="caution">
    <text evidence="8">The sequence shown here is derived from an EMBL/GenBank/DDBJ whole genome shotgun (WGS) entry which is preliminary data.</text>
</comment>
<dbReference type="OrthoDB" id="9814237at2"/>
<dbReference type="Proteomes" id="UP000306740">
    <property type="component" value="Unassembled WGS sequence"/>
</dbReference>
<keyword evidence="4 6" id="KW-1133">Transmembrane helix</keyword>
<dbReference type="InterPro" id="IPR050189">
    <property type="entry name" value="MFS_Efflux_Transporters"/>
</dbReference>
<feature type="transmembrane region" description="Helical" evidence="6">
    <location>
        <begin position="141"/>
        <end position="161"/>
    </location>
</feature>
<feature type="transmembrane region" description="Helical" evidence="6">
    <location>
        <begin position="256"/>
        <end position="277"/>
    </location>
</feature>
<evidence type="ECO:0000313" key="10">
    <source>
        <dbReference type="Proteomes" id="UP000306740"/>
    </source>
</evidence>
<dbReference type="Pfam" id="PF07690">
    <property type="entry name" value="MFS_1"/>
    <property type="match status" value="1"/>
</dbReference>
<feature type="transmembrane region" description="Helical" evidence="6">
    <location>
        <begin position="387"/>
        <end position="407"/>
    </location>
</feature>
<evidence type="ECO:0000256" key="3">
    <source>
        <dbReference type="ARBA" id="ARBA00022692"/>
    </source>
</evidence>
<protein>
    <submittedName>
        <fullName evidence="8">MFS transporter</fullName>
    </submittedName>
</protein>
<dbReference type="InterPro" id="IPR011701">
    <property type="entry name" value="MFS"/>
</dbReference>
<feature type="transmembrane region" description="Helical" evidence="6">
    <location>
        <begin position="455"/>
        <end position="476"/>
    </location>
</feature>
<accession>A0A5C4MBQ1</accession>
<feature type="transmembrane region" description="Helical" evidence="6">
    <location>
        <begin position="327"/>
        <end position="349"/>
    </location>
</feature>
<dbReference type="PANTHER" id="PTHR43124">
    <property type="entry name" value="PURINE EFFLUX PUMP PBUE"/>
    <property type="match status" value="1"/>
</dbReference>
<reference evidence="8 10" key="1">
    <citation type="submission" date="2019-05" db="EMBL/GenBank/DDBJ databases">
        <title>Mumia sp. nov., isolated from the intestinal contents of plateau pika (Ochotona curzoniae) in the Qinghai-Tibet plateau of China.</title>
        <authorList>
            <person name="Tian Z."/>
        </authorList>
    </citation>
    <scope>NUCLEOTIDE SEQUENCE [LARGE SCALE GENOMIC DNA]</scope>
    <source>
        <strain evidence="10">527</strain>
        <strain evidence="8">Z527</strain>
    </source>
</reference>
<proteinExistence type="predicted"/>
<dbReference type="EMBL" id="VDFR01000190">
    <property type="protein sequence ID" value="TNC32511.1"/>
    <property type="molecule type" value="Genomic_DNA"/>
</dbReference>
<feature type="domain" description="Major facilitator superfamily (MFS) profile" evidence="7">
    <location>
        <begin position="102"/>
        <end position="477"/>
    </location>
</feature>
<keyword evidence="2" id="KW-1003">Cell membrane</keyword>
<organism evidence="8 10">
    <name type="scientific">Mumia zhuanghuii</name>
    <dbReference type="NCBI Taxonomy" id="2585211"/>
    <lineage>
        <taxon>Bacteria</taxon>
        <taxon>Bacillati</taxon>
        <taxon>Actinomycetota</taxon>
        <taxon>Actinomycetes</taxon>
        <taxon>Propionibacteriales</taxon>
        <taxon>Nocardioidaceae</taxon>
        <taxon>Mumia</taxon>
    </lineage>
</organism>
<feature type="transmembrane region" description="Helical" evidence="6">
    <location>
        <begin position="168"/>
        <end position="189"/>
    </location>
</feature>
<dbReference type="EMBL" id="VDFR01000191">
    <property type="protein sequence ID" value="TNC32454.1"/>
    <property type="molecule type" value="Genomic_DNA"/>
</dbReference>
<dbReference type="AlphaFoldDB" id="A0A5C4MBQ1"/>
<keyword evidence="3 6" id="KW-0812">Transmembrane</keyword>
<feature type="transmembrane region" description="Helical" evidence="6">
    <location>
        <begin position="298"/>
        <end position="321"/>
    </location>
</feature>
<evidence type="ECO:0000313" key="8">
    <source>
        <dbReference type="EMBL" id="TNC32454.1"/>
    </source>
</evidence>
<feature type="transmembrane region" description="Helical" evidence="6">
    <location>
        <begin position="201"/>
        <end position="219"/>
    </location>
</feature>
<keyword evidence="5 6" id="KW-0472">Membrane</keyword>
<dbReference type="PANTHER" id="PTHR43124:SF3">
    <property type="entry name" value="CHLORAMPHENICOL EFFLUX PUMP RV0191"/>
    <property type="match status" value="1"/>
</dbReference>
<feature type="transmembrane region" description="Helical" evidence="6">
    <location>
        <begin position="99"/>
        <end position="121"/>
    </location>
</feature>
<evidence type="ECO:0000259" key="7">
    <source>
        <dbReference type="PROSITE" id="PS50850"/>
    </source>
</evidence>
<evidence type="ECO:0000256" key="4">
    <source>
        <dbReference type="ARBA" id="ARBA00022989"/>
    </source>
</evidence>
<evidence type="ECO:0000256" key="1">
    <source>
        <dbReference type="ARBA" id="ARBA00004651"/>
    </source>
</evidence>
<evidence type="ECO:0000256" key="2">
    <source>
        <dbReference type="ARBA" id="ARBA00022475"/>
    </source>
</evidence>
<name>A0A5C4MBQ1_9ACTN</name>
<dbReference type="SUPFAM" id="SSF103473">
    <property type="entry name" value="MFS general substrate transporter"/>
    <property type="match status" value="1"/>
</dbReference>
<dbReference type="CDD" id="cd17324">
    <property type="entry name" value="MFS_NepI_like"/>
    <property type="match status" value="1"/>
</dbReference>
<dbReference type="GO" id="GO:0022857">
    <property type="term" value="F:transmembrane transporter activity"/>
    <property type="evidence" value="ECO:0007669"/>
    <property type="project" value="InterPro"/>
</dbReference>
<dbReference type="PROSITE" id="PS50850">
    <property type="entry name" value="MFS"/>
    <property type="match status" value="1"/>
</dbReference>
<sequence length="487" mass="50481">MSRAARLRVANEDRVSCRAPSCRGRPLTSRVSHCARLARDARADTPGRSRAGVSDVTRPGWNCSVQQLIVGVVTSTTAPRRARLPRTLRERRDPRPQNLLLALLALALGGFAIGTTEYVTMGLLPEIAEGVGVSIPHAGHVISAYAVGVVVGAPVIVSLTARLPKHALAIGLVAALALGNLLTAIAPTYETLLGARFLAGLPHGAYFGVASLVAASLVSPQRRGRAVASVMLGLAAANLIGVPASTFLGQLLGWRAAYWVVVALAVVTMGFIGAFVPQQQPDTSATVRRELRALRQPQVLLTAGVGAVGFGGLFAVYSYIAPITTDVTMMSAGFVPWVLFVYGVGSIAGTELGGRLADHALFGWLCATLVAMALLLAVFAYTAEHGLLLLVGVFLLSTAAAALGLLLQMRLMEVAGSAKMLGAALNHSALNAANALGAWLGGATIAAGFGYLATAWVGVGLSLAGLVILIVSAWLYRGERLSLSLAH</sequence>
<evidence type="ECO:0000313" key="9">
    <source>
        <dbReference type="EMBL" id="TNC32511.1"/>
    </source>
</evidence>
<dbReference type="Gene3D" id="1.20.1250.20">
    <property type="entry name" value="MFS general substrate transporter like domains"/>
    <property type="match status" value="1"/>
</dbReference>
<dbReference type="InterPro" id="IPR020846">
    <property type="entry name" value="MFS_dom"/>
</dbReference>
<dbReference type="GO" id="GO:0005886">
    <property type="term" value="C:plasma membrane"/>
    <property type="evidence" value="ECO:0007669"/>
    <property type="project" value="UniProtKB-SubCell"/>
</dbReference>
<gene>
    <name evidence="9" type="ORF">FHE65_30295</name>
    <name evidence="8" type="ORF">FHE65_30405</name>
</gene>
<feature type="transmembrane region" description="Helical" evidence="6">
    <location>
        <begin position="428"/>
        <end position="449"/>
    </location>
</feature>
<feature type="transmembrane region" description="Helical" evidence="6">
    <location>
        <begin position="226"/>
        <end position="244"/>
    </location>
</feature>
<comment type="subcellular location">
    <subcellularLocation>
        <location evidence="1">Cell membrane</location>
        <topology evidence="1">Multi-pass membrane protein</topology>
    </subcellularLocation>
</comment>
<evidence type="ECO:0000256" key="5">
    <source>
        <dbReference type="ARBA" id="ARBA00023136"/>
    </source>
</evidence>
<feature type="transmembrane region" description="Helical" evidence="6">
    <location>
        <begin position="361"/>
        <end position="381"/>
    </location>
</feature>